<evidence type="ECO:0000256" key="6">
    <source>
        <dbReference type="ARBA" id="ARBA00022989"/>
    </source>
</evidence>
<dbReference type="PANTHER" id="PTHR30003:SF0">
    <property type="entry name" value="GLYCOLATE PERMEASE GLCA-RELATED"/>
    <property type="match status" value="1"/>
</dbReference>
<dbReference type="EMBL" id="JASXSX010000001">
    <property type="protein sequence ID" value="MDT3766704.1"/>
    <property type="molecule type" value="Genomic_DNA"/>
</dbReference>
<evidence type="ECO:0000256" key="3">
    <source>
        <dbReference type="ARBA" id="ARBA00022448"/>
    </source>
</evidence>
<feature type="transmembrane region" description="Helical" evidence="8">
    <location>
        <begin position="231"/>
        <end position="250"/>
    </location>
</feature>
<keyword evidence="4 8" id="KW-1003">Cell membrane</keyword>
<gene>
    <name evidence="9" type="ORF">QS713_01310</name>
</gene>
<keyword evidence="6 8" id="KW-1133">Transmembrane helix</keyword>
<comment type="subcellular location">
    <subcellularLocation>
        <location evidence="1 8">Cell membrane</location>
        <topology evidence="1 8">Multi-pass membrane protein</topology>
    </subcellularLocation>
</comment>
<feature type="transmembrane region" description="Helical" evidence="8">
    <location>
        <begin position="431"/>
        <end position="450"/>
    </location>
</feature>
<evidence type="ECO:0000256" key="5">
    <source>
        <dbReference type="ARBA" id="ARBA00022692"/>
    </source>
</evidence>
<feature type="transmembrane region" description="Helical" evidence="8">
    <location>
        <begin position="196"/>
        <end position="219"/>
    </location>
</feature>
<organism evidence="9 10">
    <name type="scientific">Gleimia hominis</name>
    <dbReference type="NCBI Taxonomy" id="595468"/>
    <lineage>
        <taxon>Bacteria</taxon>
        <taxon>Bacillati</taxon>
        <taxon>Actinomycetota</taxon>
        <taxon>Actinomycetes</taxon>
        <taxon>Actinomycetales</taxon>
        <taxon>Actinomycetaceae</taxon>
        <taxon>Gleimia</taxon>
    </lineage>
</organism>
<feature type="transmembrane region" description="Helical" evidence="8">
    <location>
        <begin position="45"/>
        <end position="64"/>
    </location>
</feature>
<reference evidence="9 10" key="1">
    <citation type="submission" date="2023-06" db="EMBL/GenBank/DDBJ databases">
        <title>Draft genome sequence of Gleimia hominis type strain CCUG 57540T.</title>
        <authorList>
            <person name="Salva-Serra F."/>
            <person name="Cardew S."/>
            <person name="Jensie Markopoulos S."/>
            <person name="Ohlen M."/>
            <person name="Inganas E."/>
            <person name="Svensson-Stadler L."/>
            <person name="Moore E.R.B."/>
        </authorList>
    </citation>
    <scope>NUCLEOTIDE SEQUENCE [LARGE SCALE GENOMIC DNA]</scope>
    <source>
        <strain evidence="9 10">CCUG 57540</strain>
    </source>
</reference>
<protein>
    <recommendedName>
        <fullName evidence="8">L-lactate permease</fullName>
    </recommendedName>
</protein>
<keyword evidence="5 8" id="KW-0812">Transmembrane</keyword>
<keyword evidence="7 8" id="KW-0472">Membrane</keyword>
<evidence type="ECO:0000256" key="4">
    <source>
        <dbReference type="ARBA" id="ARBA00022475"/>
    </source>
</evidence>
<feature type="transmembrane region" description="Helical" evidence="8">
    <location>
        <begin position="124"/>
        <end position="154"/>
    </location>
</feature>
<evidence type="ECO:0000256" key="7">
    <source>
        <dbReference type="ARBA" id="ARBA00023136"/>
    </source>
</evidence>
<feature type="transmembrane region" description="Helical" evidence="8">
    <location>
        <begin position="522"/>
        <end position="542"/>
    </location>
</feature>
<dbReference type="RefSeq" id="WP_313271816.1">
    <property type="nucleotide sequence ID" value="NZ_JASXSX010000001.1"/>
</dbReference>
<feature type="transmembrane region" description="Helical" evidence="8">
    <location>
        <begin position="76"/>
        <end position="95"/>
    </location>
</feature>
<comment type="function">
    <text evidence="8">Uptake of L-lactate across the membrane. Can also transport D-lactate and glycolate.</text>
</comment>
<dbReference type="Pfam" id="PF02652">
    <property type="entry name" value="Lactate_perm"/>
    <property type="match status" value="1"/>
</dbReference>
<comment type="similarity">
    <text evidence="2 8">Belongs to the lactate permease family.</text>
</comment>
<name>A0ABU3I8K9_9ACTO</name>
<dbReference type="PANTHER" id="PTHR30003">
    <property type="entry name" value="L-LACTATE PERMEASE"/>
    <property type="match status" value="1"/>
</dbReference>
<dbReference type="InterPro" id="IPR003804">
    <property type="entry name" value="Lactate_perm"/>
</dbReference>
<proteinExistence type="inferred from homology"/>
<accession>A0ABU3I8K9</accession>
<feature type="transmembrane region" description="Helical" evidence="8">
    <location>
        <begin position="359"/>
        <end position="378"/>
    </location>
</feature>
<evidence type="ECO:0000256" key="2">
    <source>
        <dbReference type="ARBA" id="ARBA00010100"/>
    </source>
</evidence>
<dbReference type="Proteomes" id="UP001247542">
    <property type="component" value="Unassembled WGS sequence"/>
</dbReference>
<evidence type="ECO:0000256" key="8">
    <source>
        <dbReference type="RuleBase" id="RU365092"/>
    </source>
</evidence>
<evidence type="ECO:0000313" key="9">
    <source>
        <dbReference type="EMBL" id="MDT3766704.1"/>
    </source>
</evidence>
<evidence type="ECO:0000313" key="10">
    <source>
        <dbReference type="Proteomes" id="UP001247542"/>
    </source>
</evidence>
<sequence length="543" mass="56047">MPVAVTFTPGEHIIGGSLFISALVGLLPLLVFFILLGVFKVKTHWCALISLATALVVAVIGFKMPVSLALLSGSQGLAFSFTPILYIIITAVWLYNLSEGSGRSADVRAAFNVVGAGDRRIQALLLAFSFCGILEGLAGFGAPVAIVCAMLVAIGVEPIKAAVVTITGNAINVGFGAVAIPVTTAAGIGEQNPLEVAAQMGIITPFIAGFVPLGLLVLLDGKRGLKQLWPVALASGIVTALGHWAVATYFSYELTAILASLLGFAAVTGLLQVWKPTTPETERTQTDAKLTGKRATLALMPYWLVVLVFGVAKLWTIGIDLPAALKATDIKFGWPGLDGHLLTADGAVNPSTQFSLATLSSPGTLIALTAIVVTFVYAKTANKQFPFTVGKGFKTLGTTIYGLRIAILTIATVMMLAYVMNFSGQTGVIGAWMSGAGGAFVLISPVLGWIGTAVTGSATSANALFADLQTTAAHTVGANPSLLLSANTIGGGIGKIVSPQNLAIAAGAIDKPNSEPELLRRLAPISALMLVVLALLVGLHHII</sequence>
<feature type="transmembrane region" description="Helical" evidence="8">
    <location>
        <begin position="295"/>
        <end position="315"/>
    </location>
</feature>
<keyword evidence="3 8" id="KW-0813">Transport</keyword>
<evidence type="ECO:0000256" key="1">
    <source>
        <dbReference type="ARBA" id="ARBA00004651"/>
    </source>
</evidence>
<feature type="transmembrane region" description="Helical" evidence="8">
    <location>
        <begin position="256"/>
        <end position="274"/>
    </location>
</feature>
<comment type="caution">
    <text evidence="9">The sequence shown here is derived from an EMBL/GenBank/DDBJ whole genome shotgun (WGS) entry which is preliminary data.</text>
</comment>
<feature type="transmembrane region" description="Helical" evidence="8">
    <location>
        <begin position="12"/>
        <end position="38"/>
    </location>
</feature>
<feature type="transmembrane region" description="Helical" evidence="8">
    <location>
        <begin position="399"/>
        <end position="419"/>
    </location>
</feature>
<keyword evidence="10" id="KW-1185">Reference proteome</keyword>